<name>A0AAJ5WTH9_9BACT</name>
<keyword evidence="5 12" id="KW-0732">Signal</keyword>
<dbReference type="Pfam" id="PF13620">
    <property type="entry name" value="CarboxypepD_reg"/>
    <property type="match status" value="1"/>
</dbReference>
<dbReference type="GO" id="GO:0015344">
    <property type="term" value="F:siderophore uptake transmembrane transporter activity"/>
    <property type="evidence" value="ECO:0007669"/>
    <property type="project" value="TreeGrafter"/>
</dbReference>
<feature type="signal peptide" evidence="12">
    <location>
        <begin position="1"/>
        <end position="20"/>
    </location>
</feature>
<keyword evidence="6 11" id="KW-0798">TonB box</keyword>
<evidence type="ECO:0000259" key="14">
    <source>
        <dbReference type="Pfam" id="PF07715"/>
    </source>
</evidence>
<dbReference type="InterPro" id="IPR036942">
    <property type="entry name" value="Beta-barrel_TonB_sf"/>
</dbReference>
<dbReference type="Gene3D" id="2.170.130.10">
    <property type="entry name" value="TonB-dependent receptor, plug domain"/>
    <property type="match status" value="1"/>
</dbReference>
<dbReference type="InterPro" id="IPR037066">
    <property type="entry name" value="Plug_dom_sf"/>
</dbReference>
<dbReference type="PANTHER" id="PTHR30069">
    <property type="entry name" value="TONB-DEPENDENT OUTER MEMBRANE RECEPTOR"/>
    <property type="match status" value="1"/>
</dbReference>
<dbReference type="SUPFAM" id="SSF56935">
    <property type="entry name" value="Porins"/>
    <property type="match status" value="1"/>
</dbReference>
<evidence type="ECO:0000256" key="5">
    <source>
        <dbReference type="ARBA" id="ARBA00022729"/>
    </source>
</evidence>
<evidence type="ECO:0000256" key="10">
    <source>
        <dbReference type="PROSITE-ProRule" id="PRU01360"/>
    </source>
</evidence>
<feature type="chain" id="PRO_5042618586" evidence="12">
    <location>
        <begin position="21"/>
        <end position="779"/>
    </location>
</feature>
<feature type="domain" description="TonB-dependent receptor plug" evidence="14">
    <location>
        <begin position="120"/>
        <end position="227"/>
    </location>
</feature>
<evidence type="ECO:0000256" key="11">
    <source>
        <dbReference type="RuleBase" id="RU003357"/>
    </source>
</evidence>
<dbReference type="Proteomes" id="UP001220610">
    <property type="component" value="Chromosome"/>
</dbReference>
<dbReference type="Pfam" id="PF07715">
    <property type="entry name" value="Plug"/>
    <property type="match status" value="1"/>
</dbReference>
<dbReference type="SUPFAM" id="SSF49464">
    <property type="entry name" value="Carboxypeptidase regulatory domain-like"/>
    <property type="match status" value="1"/>
</dbReference>
<protein>
    <submittedName>
        <fullName evidence="15">TonB-dependent receptor</fullName>
    </submittedName>
</protein>
<evidence type="ECO:0000259" key="13">
    <source>
        <dbReference type="Pfam" id="PF00593"/>
    </source>
</evidence>
<sequence>MFKYLMLLLLTGAAFSDMQAQQAAVQGLTVPLASVLLTSQQDSFSVHADTSGRFRIVNIPAGHYNLRITCIGYLPFQSGMVLREQEQKKIDCPLLANEASLESITVTHSRFQKTDDLIDIRKVAQPTTIITEKAIRMMGSRRLDEVLREQTGMTIVNDLGAGNRSVGLQMQGFSSDYILILIDGQPMTGRFSGNFDLSRISIANIERIEVIKGASSSLYGSEALGGVVNIITKQVFSNPELNADLTGGTYNTLDASVSGATPFNKQRGAAWISGNYYSTDGFNVNTEYLKEGKTSPPYHSTQVQGKLRYALTDSSGLQVSSRFTNRQSTMQRSYGAQPFADRLDEQDLNTALTYNHSLRNGWRLLGRYYLTHYETEQAVTVESTGKLLQEHVFNQTIHRLELQGARDLWRKKGSITGGFGGDMQLMRNQSANSNEDMHNYFGYAQLNYSPAADWKLVAGARYDGNSTYGGRLNFSGGFTWTPLRWATLKGSVGNGFKAPTFAQLYQVFTNITQGYTVIGANDFQQKAAEMKEAGLVQQLWSNAAGIHQLKPETSTSYNAGLILTPGSRTEISVNAYYNEIRNLINTEQVGIMRNGQQLFSYLNIARSFTCGLETSIQYRPVKGLLISGGYQLLTAKSRAVIDGIKAGQSPYNTVRSPDGIRAASTSDYFGLPNRSKHMANLQAFYEYKPWGLGLSVRGNYRGKFGFMDMDNNGYIDQYDVFVEDYILLNAAIQKSLLRHQQLTLRLAVDNITHFTNYLLPSQPGRMILAGVSWHWDHRN</sequence>
<dbReference type="AlphaFoldDB" id="A0AAJ5WTH9"/>
<keyword evidence="4 10" id="KW-0812">Transmembrane</keyword>
<evidence type="ECO:0000256" key="7">
    <source>
        <dbReference type="ARBA" id="ARBA00023136"/>
    </source>
</evidence>
<evidence type="ECO:0000313" key="15">
    <source>
        <dbReference type="EMBL" id="WEK34185.1"/>
    </source>
</evidence>
<dbReference type="InterPro" id="IPR008969">
    <property type="entry name" value="CarboxyPept-like_regulatory"/>
</dbReference>
<comment type="subcellular location">
    <subcellularLocation>
        <location evidence="1 10">Cell outer membrane</location>
        <topology evidence="1 10">Multi-pass membrane protein</topology>
    </subcellularLocation>
</comment>
<evidence type="ECO:0000313" key="16">
    <source>
        <dbReference type="Proteomes" id="UP001220610"/>
    </source>
</evidence>
<dbReference type="PANTHER" id="PTHR30069:SF29">
    <property type="entry name" value="HEMOGLOBIN AND HEMOGLOBIN-HAPTOGLOBIN-BINDING PROTEIN 1-RELATED"/>
    <property type="match status" value="1"/>
</dbReference>
<reference evidence="15" key="1">
    <citation type="submission" date="2023-03" db="EMBL/GenBank/DDBJ databases">
        <title>Andean soil-derived lignocellulolytic bacterial consortium as a source of novel taxa and putative plastic-active enzymes.</title>
        <authorList>
            <person name="Diaz-Garcia L."/>
            <person name="Chuvochina M."/>
            <person name="Feuerriegel G."/>
            <person name="Bunk B."/>
            <person name="Sproer C."/>
            <person name="Streit W.R."/>
            <person name="Rodriguez L.M."/>
            <person name="Overmann J."/>
            <person name="Jimenez D.J."/>
        </authorList>
    </citation>
    <scope>NUCLEOTIDE SEQUENCE</scope>
    <source>
        <strain evidence="15">MAG 7</strain>
    </source>
</reference>
<organism evidence="15 16">
    <name type="scientific">Candidatus Pseudobacter hemicellulosilyticus</name>
    <dbReference type="NCBI Taxonomy" id="3121375"/>
    <lineage>
        <taxon>Bacteria</taxon>
        <taxon>Pseudomonadati</taxon>
        <taxon>Bacteroidota</taxon>
        <taxon>Chitinophagia</taxon>
        <taxon>Chitinophagales</taxon>
        <taxon>Chitinophagaceae</taxon>
        <taxon>Pseudobacter</taxon>
    </lineage>
</organism>
<evidence type="ECO:0000256" key="9">
    <source>
        <dbReference type="ARBA" id="ARBA00023237"/>
    </source>
</evidence>
<dbReference type="CDD" id="cd01347">
    <property type="entry name" value="ligand_gated_channel"/>
    <property type="match status" value="1"/>
</dbReference>
<evidence type="ECO:0000256" key="8">
    <source>
        <dbReference type="ARBA" id="ARBA00023170"/>
    </source>
</evidence>
<keyword evidence="7 10" id="KW-0472">Membrane</keyword>
<dbReference type="InterPro" id="IPR000531">
    <property type="entry name" value="Beta-barrel_TonB"/>
</dbReference>
<evidence type="ECO:0000256" key="4">
    <source>
        <dbReference type="ARBA" id="ARBA00022692"/>
    </source>
</evidence>
<keyword evidence="3 10" id="KW-1134">Transmembrane beta strand</keyword>
<dbReference type="Gene3D" id="2.40.170.20">
    <property type="entry name" value="TonB-dependent receptor, beta-barrel domain"/>
    <property type="match status" value="1"/>
</dbReference>
<dbReference type="GO" id="GO:0009279">
    <property type="term" value="C:cell outer membrane"/>
    <property type="evidence" value="ECO:0007669"/>
    <property type="project" value="UniProtKB-SubCell"/>
</dbReference>
<gene>
    <name evidence="15" type="ORF">P0Y53_16985</name>
</gene>
<accession>A0AAJ5WTH9</accession>
<dbReference type="InterPro" id="IPR039426">
    <property type="entry name" value="TonB-dep_rcpt-like"/>
</dbReference>
<feature type="domain" description="TonB-dependent receptor-like beta-barrel" evidence="13">
    <location>
        <begin position="255"/>
        <end position="751"/>
    </location>
</feature>
<dbReference type="GO" id="GO:0044718">
    <property type="term" value="P:siderophore transmembrane transport"/>
    <property type="evidence" value="ECO:0007669"/>
    <property type="project" value="TreeGrafter"/>
</dbReference>
<dbReference type="InterPro" id="IPR012910">
    <property type="entry name" value="Plug_dom"/>
</dbReference>
<comment type="similarity">
    <text evidence="10 11">Belongs to the TonB-dependent receptor family.</text>
</comment>
<evidence type="ECO:0000256" key="12">
    <source>
        <dbReference type="SAM" id="SignalP"/>
    </source>
</evidence>
<evidence type="ECO:0000256" key="6">
    <source>
        <dbReference type="ARBA" id="ARBA00023077"/>
    </source>
</evidence>
<keyword evidence="2 10" id="KW-0813">Transport</keyword>
<dbReference type="Pfam" id="PF00593">
    <property type="entry name" value="TonB_dep_Rec_b-barrel"/>
    <property type="match status" value="1"/>
</dbReference>
<evidence type="ECO:0000256" key="3">
    <source>
        <dbReference type="ARBA" id="ARBA00022452"/>
    </source>
</evidence>
<keyword evidence="9 10" id="KW-0998">Cell outer membrane</keyword>
<keyword evidence="8 15" id="KW-0675">Receptor</keyword>
<proteinExistence type="inferred from homology"/>
<evidence type="ECO:0000256" key="1">
    <source>
        <dbReference type="ARBA" id="ARBA00004571"/>
    </source>
</evidence>
<dbReference type="PROSITE" id="PS52016">
    <property type="entry name" value="TONB_DEPENDENT_REC_3"/>
    <property type="match status" value="1"/>
</dbReference>
<dbReference type="EMBL" id="CP119311">
    <property type="protein sequence ID" value="WEK34185.1"/>
    <property type="molecule type" value="Genomic_DNA"/>
</dbReference>
<evidence type="ECO:0000256" key="2">
    <source>
        <dbReference type="ARBA" id="ARBA00022448"/>
    </source>
</evidence>